<feature type="region of interest" description="Disordered" evidence="2">
    <location>
        <begin position="458"/>
        <end position="477"/>
    </location>
</feature>
<dbReference type="GO" id="GO:0008270">
    <property type="term" value="F:zinc ion binding"/>
    <property type="evidence" value="ECO:0007669"/>
    <property type="project" value="InterPro"/>
</dbReference>
<keyword evidence="1" id="KW-0539">Nucleus</keyword>
<keyword evidence="5" id="KW-1185">Reference proteome</keyword>
<feature type="compositionally biased region" description="Basic residues" evidence="2">
    <location>
        <begin position="312"/>
        <end position="324"/>
    </location>
</feature>
<dbReference type="GO" id="GO:0000981">
    <property type="term" value="F:DNA-binding transcription factor activity, RNA polymerase II-specific"/>
    <property type="evidence" value="ECO:0007669"/>
    <property type="project" value="InterPro"/>
</dbReference>
<reference evidence="4 5" key="1">
    <citation type="submission" date="2015-09" db="EMBL/GenBank/DDBJ databases">
        <title>Host preference determinants of Valsa canker pathogens revealed by comparative genomics.</title>
        <authorList>
            <person name="Yin Z."/>
            <person name="Huang L."/>
        </authorList>
    </citation>
    <scope>NUCLEOTIDE SEQUENCE [LARGE SCALE GENOMIC DNA]</scope>
    <source>
        <strain evidence="4 5">YSFL</strain>
    </source>
</reference>
<feature type="compositionally biased region" description="Pro residues" evidence="2">
    <location>
        <begin position="256"/>
        <end position="274"/>
    </location>
</feature>
<protein>
    <recommendedName>
        <fullName evidence="3">Zn(2)-C6 fungal-type domain-containing protein</fullName>
    </recommendedName>
</protein>
<dbReference type="AlphaFoldDB" id="A0A423WPV4"/>
<name>A0A423WPV4_CYTCH</name>
<feature type="region of interest" description="Disordered" evidence="2">
    <location>
        <begin position="255"/>
        <end position="275"/>
    </location>
</feature>
<proteinExistence type="predicted"/>
<sequence length="981" mass="107155">MAAAPNPDDDTYGLLRGENGQTVADIDTLAPMTAEEELATQQLWGGDYRQWPTLQQQQWLRRFPEDDREEYIDTGTWRLYQMRLNSAAAGLSAEEEAQAIRDLERLAPMDQAELDWTARQFNSADPRNWPPLARRRYVRSLDRSQWLGELARLEPPRPAARQNSPCAGCQLTNDIYCDADPALGIGCSQCRQRRRRCICDARQLVDRPLPERNFRLKCQNCQQSGEDCEWFAAPMNLHFACGNCVRKGVDCFPQAEGPPDPPSNAPPEIQPAPPAQHFDLAATHPSMYRAAATGQGGADPPAAPPSGQPVQRRTRRPRGPRTRRGQSTPGPSQASPASQDVGQGASSLPGSSGGQMQVSQLFYPIDTRRRKLPGGRYTMEEAPLSEAEQARIQKRQLIQSNMKKCRTCMLNEVKNNLCTRMTGPDSSNNTFRHGTGFGTTEPRYFLAMGYGPWGIGSQRPPNRPDLPGPMDRPFFVTRGHPSEIEARPEFLNHLAANQGQLNLSDFDLTVPGPPYTGMNPSGAVPAQPLPSVPGTPPRQTGTPGPEDRASVFVSPGGPEAAPVSPARSTGGDHAAVAGPSHQRGPAGPSPPEQWHIHDPSHTGLPNQGSSDHPDPAQYFPPFEIPAPGQNLVAPVSHDDDQGDMGIIDLPPIQPIDDAQRGGSPPMWQGILDPAQDLNSVDIGDLGLLAIDDAPQRRSPSPGPVSGPLAQPDLFPMADFRNRALGSIPYLPIWDPLYLEFDKTCMEVVPMAQDLWVQCANDSFGRQCVDLGHQPPEGGPFYVCDPCNDNSRSSIWLGRWPRDDIMAMRAYACNTCLRDIYRKSNNPFPGTGTNIFGQDRQNPDTVAVQIDGKTVGGVQGPDLLPITGCRCGSKLAMARQCTAHRDTHLANVRAQASRMSEYRLNNYGRKICPICMLFNGVDHYDFKGVEGGEVQRQVMAYACMICHSLVVACGESREGDKLLDVIPGPPIPAAPQQVEASA</sequence>
<accession>A0A423WPV4</accession>
<evidence type="ECO:0000313" key="4">
    <source>
        <dbReference type="EMBL" id="ROW05431.1"/>
    </source>
</evidence>
<feature type="region of interest" description="Disordered" evidence="2">
    <location>
        <begin position="291"/>
        <end position="358"/>
    </location>
</feature>
<comment type="caution">
    <text evidence="4">The sequence shown here is derived from an EMBL/GenBank/DDBJ whole genome shotgun (WGS) entry which is preliminary data.</text>
</comment>
<gene>
    <name evidence="4" type="ORF">VSDG_00381</name>
</gene>
<dbReference type="PROSITE" id="PS50048">
    <property type="entry name" value="ZN2_CY6_FUNGAL_2"/>
    <property type="match status" value="1"/>
</dbReference>
<evidence type="ECO:0000259" key="3">
    <source>
        <dbReference type="PROSITE" id="PS50048"/>
    </source>
</evidence>
<dbReference type="EMBL" id="LJZO01000001">
    <property type="protein sequence ID" value="ROW05431.1"/>
    <property type="molecule type" value="Genomic_DNA"/>
</dbReference>
<evidence type="ECO:0000256" key="2">
    <source>
        <dbReference type="SAM" id="MobiDB-lite"/>
    </source>
</evidence>
<dbReference type="InterPro" id="IPR001138">
    <property type="entry name" value="Zn2Cys6_DnaBD"/>
</dbReference>
<feature type="region of interest" description="Disordered" evidence="2">
    <location>
        <begin position="505"/>
        <end position="616"/>
    </location>
</feature>
<feature type="domain" description="Zn(2)-C6 fungal-type" evidence="3">
    <location>
        <begin position="186"/>
        <end position="230"/>
    </location>
</feature>
<feature type="compositionally biased region" description="Pro residues" evidence="2">
    <location>
        <begin position="527"/>
        <end position="536"/>
    </location>
</feature>
<organism evidence="4 5">
    <name type="scientific">Cytospora chrysosperma</name>
    <name type="common">Cytospora canker fungus</name>
    <name type="synonym">Sphaeria chrysosperma</name>
    <dbReference type="NCBI Taxonomy" id="252740"/>
    <lineage>
        <taxon>Eukaryota</taxon>
        <taxon>Fungi</taxon>
        <taxon>Dikarya</taxon>
        <taxon>Ascomycota</taxon>
        <taxon>Pezizomycotina</taxon>
        <taxon>Sordariomycetes</taxon>
        <taxon>Sordariomycetidae</taxon>
        <taxon>Diaporthales</taxon>
        <taxon>Cytosporaceae</taxon>
        <taxon>Cytospora</taxon>
    </lineage>
</organism>
<feature type="compositionally biased region" description="Polar residues" evidence="2">
    <location>
        <begin position="332"/>
        <end position="358"/>
    </location>
</feature>
<dbReference type="Proteomes" id="UP000284375">
    <property type="component" value="Unassembled WGS sequence"/>
</dbReference>
<dbReference type="STRING" id="252740.A0A423WPV4"/>
<evidence type="ECO:0000313" key="5">
    <source>
        <dbReference type="Proteomes" id="UP000284375"/>
    </source>
</evidence>
<dbReference type="OrthoDB" id="5232836at2759"/>
<evidence type="ECO:0000256" key="1">
    <source>
        <dbReference type="ARBA" id="ARBA00023242"/>
    </source>
</evidence>